<gene>
    <name evidence="1" type="ORF">SAMN05444817_10598</name>
</gene>
<organism evidence="1 2">
    <name type="scientific">Corynebacterium appendicis CIP 107643</name>
    <dbReference type="NCBI Taxonomy" id="1161099"/>
    <lineage>
        <taxon>Bacteria</taxon>
        <taxon>Bacillati</taxon>
        <taxon>Actinomycetota</taxon>
        <taxon>Actinomycetes</taxon>
        <taxon>Mycobacteriales</taxon>
        <taxon>Corynebacteriaceae</taxon>
        <taxon>Corynebacterium</taxon>
    </lineage>
</organism>
<evidence type="ECO:0000313" key="1">
    <source>
        <dbReference type="EMBL" id="SIS46529.1"/>
    </source>
</evidence>
<reference evidence="2" key="1">
    <citation type="submission" date="2017-01" db="EMBL/GenBank/DDBJ databases">
        <authorList>
            <person name="Varghese N."/>
            <person name="Submissions S."/>
        </authorList>
    </citation>
    <scope>NUCLEOTIDE SEQUENCE [LARGE SCALE GENOMIC DNA]</scope>
    <source>
        <strain evidence="2">DSM 44531</strain>
    </source>
</reference>
<accession>A0A1N7JB15</accession>
<sequence>MSVMPAAPAGRARAEQIAELRSKMAQIGGEVPGGGSGFAGFGEEVATGEDVLGLGEQFRFILPGGGLPRHAVTHMSDTPALVAEMLLHVVEEGGHAGVVGWPELSYAGIDRKHLDRIIAVPDPGADPLGIAAVLTEGLDLVVYRSPVQLALSPVRCRPLLGKLRKGRAALMMVGATVPSPALTVVGDIQSFHGIGRGTGRITGVDIRVRAQSKSTHPASATITVGQAAAETAAETAGHPALKVVR</sequence>
<dbReference type="Proteomes" id="UP000186292">
    <property type="component" value="Unassembled WGS sequence"/>
</dbReference>
<dbReference type="STRING" id="1161099.SAMN05444817_10598"/>
<name>A0A1N7JB15_9CORY</name>
<evidence type="ECO:0000313" key="2">
    <source>
        <dbReference type="Proteomes" id="UP000186292"/>
    </source>
</evidence>
<dbReference type="AlphaFoldDB" id="A0A1N7JB15"/>
<keyword evidence="2" id="KW-1185">Reference proteome</keyword>
<dbReference type="RefSeq" id="WP_234958833.1">
    <property type="nucleotide sequence ID" value="NZ_CP046976.1"/>
</dbReference>
<proteinExistence type="predicted"/>
<protein>
    <submittedName>
        <fullName evidence="1">Uncharacterized protein</fullName>
    </submittedName>
</protein>
<dbReference type="EMBL" id="FTOF01000005">
    <property type="protein sequence ID" value="SIS46529.1"/>
    <property type="molecule type" value="Genomic_DNA"/>
</dbReference>